<reference evidence="2 3" key="1">
    <citation type="submission" date="2023-04" db="EMBL/GenBank/DDBJ databases">
        <title>A long-awaited taxogenomic arrangement of the family Halomonadaceae.</title>
        <authorList>
            <person name="De La Haba R."/>
            <person name="Chuvochina M."/>
            <person name="Wittouck S."/>
            <person name="Arahal D.R."/>
            <person name="Sanchez-Porro C."/>
            <person name="Hugenholtz P."/>
            <person name="Ventosa A."/>
        </authorList>
    </citation>
    <scope>NUCLEOTIDE SEQUENCE [LARGE SCALE GENOMIC DNA]</scope>
    <source>
        <strain evidence="2 3">DSM 22428</strain>
    </source>
</reference>
<evidence type="ECO:0000313" key="2">
    <source>
        <dbReference type="EMBL" id="MDR5894951.1"/>
    </source>
</evidence>
<dbReference type="Proteomes" id="UP001269375">
    <property type="component" value="Unassembled WGS sequence"/>
</dbReference>
<dbReference type="InterPro" id="IPR032710">
    <property type="entry name" value="NTF2-like_dom_sf"/>
</dbReference>
<sequence length="139" mass="15981">MTSMTEFQAWLDAFTTHWINGDSPGLAALFSEDVHCYLTPFDPPLIGREDVTSYWLDTVWSRASSAQFNAQAITFERNDLHALGYARWRASLLLHPNETHIDMDGVLLAQFNDAGECMAYRQWWHQHQSAAPHWTDEPI</sequence>
<proteinExistence type="predicted"/>
<dbReference type="SUPFAM" id="SSF54427">
    <property type="entry name" value="NTF2-like"/>
    <property type="match status" value="1"/>
</dbReference>
<protein>
    <submittedName>
        <fullName evidence="2">Nuclear transport factor 2 family protein</fullName>
    </submittedName>
</protein>
<comment type="caution">
    <text evidence="2">The sequence shown here is derived from an EMBL/GenBank/DDBJ whole genome shotgun (WGS) entry which is preliminary data.</text>
</comment>
<evidence type="ECO:0000313" key="3">
    <source>
        <dbReference type="Proteomes" id="UP001269375"/>
    </source>
</evidence>
<dbReference type="Gene3D" id="3.10.450.50">
    <property type="match status" value="1"/>
</dbReference>
<dbReference type="EMBL" id="JARWAO010000001">
    <property type="protein sequence ID" value="MDR5894951.1"/>
    <property type="molecule type" value="Genomic_DNA"/>
</dbReference>
<accession>A0ABU1GTR0</accession>
<keyword evidence="3" id="KW-1185">Reference proteome</keyword>
<organism evidence="2 3">
    <name type="scientific">Larsenimonas suaedae</name>
    <dbReference type="NCBI Taxonomy" id="1851019"/>
    <lineage>
        <taxon>Bacteria</taxon>
        <taxon>Pseudomonadati</taxon>
        <taxon>Pseudomonadota</taxon>
        <taxon>Gammaproteobacteria</taxon>
        <taxon>Oceanospirillales</taxon>
        <taxon>Halomonadaceae</taxon>
        <taxon>Larsenimonas</taxon>
    </lineage>
</organism>
<name>A0ABU1GTR0_9GAMM</name>
<dbReference type="InterPro" id="IPR037401">
    <property type="entry name" value="SnoaL-like"/>
</dbReference>
<dbReference type="Pfam" id="PF13474">
    <property type="entry name" value="SnoaL_3"/>
    <property type="match status" value="1"/>
</dbReference>
<dbReference type="RefSeq" id="WP_251592585.1">
    <property type="nucleotide sequence ID" value="NZ_JAMLJI010000002.1"/>
</dbReference>
<feature type="domain" description="SnoaL-like" evidence="1">
    <location>
        <begin position="9"/>
        <end position="76"/>
    </location>
</feature>
<gene>
    <name evidence="2" type="ORF">QC825_02530</name>
</gene>
<evidence type="ECO:0000259" key="1">
    <source>
        <dbReference type="Pfam" id="PF13474"/>
    </source>
</evidence>